<dbReference type="InterPro" id="IPR040256">
    <property type="entry name" value="At4g02000-like"/>
</dbReference>
<organism evidence="1 2">
    <name type="scientific">Lithospermum erythrorhizon</name>
    <name type="common">Purple gromwell</name>
    <name type="synonym">Lithospermum officinale var. erythrorhizon</name>
    <dbReference type="NCBI Taxonomy" id="34254"/>
    <lineage>
        <taxon>Eukaryota</taxon>
        <taxon>Viridiplantae</taxon>
        <taxon>Streptophyta</taxon>
        <taxon>Embryophyta</taxon>
        <taxon>Tracheophyta</taxon>
        <taxon>Spermatophyta</taxon>
        <taxon>Magnoliopsida</taxon>
        <taxon>eudicotyledons</taxon>
        <taxon>Gunneridae</taxon>
        <taxon>Pentapetalae</taxon>
        <taxon>asterids</taxon>
        <taxon>lamiids</taxon>
        <taxon>Boraginales</taxon>
        <taxon>Boraginaceae</taxon>
        <taxon>Boraginoideae</taxon>
        <taxon>Lithospermeae</taxon>
        <taxon>Lithospermum</taxon>
    </lineage>
</organism>
<dbReference type="PANTHER" id="PTHR31286:SF165">
    <property type="entry name" value="DUF4283 DOMAIN-CONTAINING PROTEIN"/>
    <property type="match status" value="1"/>
</dbReference>
<dbReference type="EMBL" id="BAABME010001730">
    <property type="protein sequence ID" value="GAA0151167.1"/>
    <property type="molecule type" value="Genomic_DNA"/>
</dbReference>
<name>A0AAV3PMG6_LITER</name>
<protein>
    <recommendedName>
        <fullName evidence="3">DUF4283 domain-containing protein</fullName>
    </recommendedName>
</protein>
<proteinExistence type="predicted"/>
<gene>
    <name evidence="1" type="ORF">LIER_09947</name>
</gene>
<keyword evidence="2" id="KW-1185">Reference proteome</keyword>
<evidence type="ECO:0000313" key="1">
    <source>
        <dbReference type="EMBL" id="GAA0151167.1"/>
    </source>
</evidence>
<evidence type="ECO:0008006" key="3">
    <source>
        <dbReference type="Google" id="ProtNLM"/>
    </source>
</evidence>
<reference evidence="1 2" key="1">
    <citation type="submission" date="2024-01" db="EMBL/GenBank/DDBJ databases">
        <title>The complete chloroplast genome sequence of Lithospermum erythrorhizon: insights into the phylogenetic relationship among Boraginaceae species and the maternal lineages of purple gromwells.</title>
        <authorList>
            <person name="Okada T."/>
            <person name="Watanabe K."/>
        </authorList>
    </citation>
    <scope>NUCLEOTIDE SEQUENCE [LARGE SCALE GENOMIC DNA]</scope>
</reference>
<dbReference type="Proteomes" id="UP001454036">
    <property type="component" value="Unassembled WGS sequence"/>
</dbReference>
<dbReference type="AlphaFoldDB" id="A0AAV3PMG6"/>
<dbReference type="PANTHER" id="PTHR31286">
    <property type="entry name" value="GLYCINE-RICH CELL WALL STRUCTURAL PROTEIN 1.8-LIKE"/>
    <property type="match status" value="1"/>
</dbReference>
<accession>A0AAV3PMG6</accession>
<comment type="caution">
    <text evidence="1">The sequence shown here is derived from an EMBL/GenBank/DDBJ whole genome shotgun (WGS) entry which is preliminary data.</text>
</comment>
<sequence>MRIFKWDPSFCPSRESLTAPIWIRIEGPLFDSIWVGFEDDILKKPLEGFWVKVFYDEIPPFCTSCSHIGHALEGCKIKKRDVLNDVSEQIDGVRDKGHLGQE</sequence>
<evidence type="ECO:0000313" key="2">
    <source>
        <dbReference type="Proteomes" id="UP001454036"/>
    </source>
</evidence>